<dbReference type="InterPro" id="IPR052350">
    <property type="entry name" value="Metallo-dep_Lactonases"/>
</dbReference>
<comment type="caution">
    <text evidence="3">The sequence shown here is derived from an EMBL/GenBank/DDBJ whole genome shotgun (WGS) entry which is preliminary data.</text>
</comment>
<dbReference type="InterPro" id="IPR006680">
    <property type="entry name" value="Amidohydro-rel"/>
</dbReference>
<comment type="similarity">
    <text evidence="1">Belongs to the metallo-dependent hydrolases superfamily.</text>
</comment>
<accession>A0A7Y9I6Y4</accession>
<dbReference type="Pfam" id="PF04909">
    <property type="entry name" value="Amidohydro_2"/>
    <property type="match status" value="1"/>
</dbReference>
<organism evidence="3 4">
    <name type="scientific">Microlunatus parietis</name>
    <dbReference type="NCBI Taxonomy" id="682979"/>
    <lineage>
        <taxon>Bacteria</taxon>
        <taxon>Bacillati</taxon>
        <taxon>Actinomycetota</taxon>
        <taxon>Actinomycetes</taxon>
        <taxon>Propionibacteriales</taxon>
        <taxon>Propionibacteriaceae</taxon>
        <taxon>Microlunatus</taxon>
    </lineage>
</organism>
<evidence type="ECO:0000256" key="1">
    <source>
        <dbReference type="ARBA" id="ARBA00038310"/>
    </source>
</evidence>
<keyword evidence="4" id="KW-1185">Reference proteome</keyword>
<dbReference type="InterPro" id="IPR032466">
    <property type="entry name" value="Metal_Hydrolase"/>
</dbReference>
<dbReference type="SUPFAM" id="SSF51556">
    <property type="entry name" value="Metallo-dependent hydrolases"/>
    <property type="match status" value="1"/>
</dbReference>
<reference evidence="3 4" key="1">
    <citation type="submission" date="2020-07" db="EMBL/GenBank/DDBJ databases">
        <title>Sequencing the genomes of 1000 actinobacteria strains.</title>
        <authorList>
            <person name="Klenk H.-P."/>
        </authorList>
    </citation>
    <scope>NUCLEOTIDE SEQUENCE [LARGE SCALE GENOMIC DNA]</scope>
    <source>
        <strain evidence="3 4">DSM 22083</strain>
    </source>
</reference>
<evidence type="ECO:0000313" key="3">
    <source>
        <dbReference type="EMBL" id="NYE71258.1"/>
    </source>
</evidence>
<evidence type="ECO:0000313" key="4">
    <source>
        <dbReference type="Proteomes" id="UP000569914"/>
    </source>
</evidence>
<dbReference type="RefSeq" id="WP_179751280.1">
    <property type="nucleotide sequence ID" value="NZ_JACCBU010000001.1"/>
</dbReference>
<name>A0A7Y9I6Y4_9ACTN</name>
<feature type="domain" description="Amidohydrolase-related" evidence="2">
    <location>
        <begin position="3"/>
        <end position="283"/>
    </location>
</feature>
<sequence length="292" mass="32053">MIIDAHQHIWDLDRVQYDWLGPAAGPIFRTFTQDDANAELKEAGVDGSVLVQAADNAEDTDYMLAAAHDHREVVAVVGYLPLEHPDRVAAGIERLAGDPLVVGIRNLIHDREDPDFLILPEVIESLGLLARAGLAYDVVAVLPRHLEHVSTLAERHPDLRLIIDHLAKPPIDDHGPFGAAADGRWTELITRAAEYPNVFAKLSGLYPVRDPQDWTTAALRPFVDQALAAFGPARLMYGGDWPVSITAGGYQRTWQGLRPLIDALPPADRARVLAGTAIEVYRIDSDRLDALT</sequence>
<keyword evidence="3" id="KW-0378">Hydrolase</keyword>
<dbReference type="Gene3D" id="3.20.20.140">
    <property type="entry name" value="Metal-dependent hydrolases"/>
    <property type="match status" value="1"/>
</dbReference>
<dbReference type="Proteomes" id="UP000569914">
    <property type="component" value="Unassembled WGS sequence"/>
</dbReference>
<proteinExistence type="inferred from homology"/>
<dbReference type="AlphaFoldDB" id="A0A7Y9I6Y4"/>
<dbReference type="PANTHER" id="PTHR43569">
    <property type="entry name" value="AMIDOHYDROLASE"/>
    <property type="match status" value="1"/>
</dbReference>
<evidence type="ECO:0000259" key="2">
    <source>
        <dbReference type="Pfam" id="PF04909"/>
    </source>
</evidence>
<gene>
    <name evidence="3" type="ORF">BKA15_002587</name>
</gene>
<dbReference type="PANTHER" id="PTHR43569:SF2">
    <property type="entry name" value="AMIDOHYDROLASE-RELATED DOMAIN-CONTAINING PROTEIN"/>
    <property type="match status" value="1"/>
</dbReference>
<dbReference type="EC" id="3.1.1.-" evidence="3"/>
<dbReference type="GO" id="GO:0016787">
    <property type="term" value="F:hydrolase activity"/>
    <property type="evidence" value="ECO:0007669"/>
    <property type="project" value="UniProtKB-KW"/>
</dbReference>
<dbReference type="EMBL" id="JACCBU010000001">
    <property type="protein sequence ID" value="NYE71258.1"/>
    <property type="molecule type" value="Genomic_DNA"/>
</dbReference>
<protein>
    <submittedName>
        <fullName evidence="3">L-fuconolactonase</fullName>
        <ecNumber evidence="3">3.1.1.-</ecNumber>
    </submittedName>
</protein>